<dbReference type="Gene3D" id="2.60.120.380">
    <property type="match status" value="4"/>
</dbReference>
<reference evidence="3 4" key="1">
    <citation type="submission" date="2010-08" db="EMBL/GenBank/DDBJ databases">
        <title>Complete sequence of Clostridium cellulovorans 743B.</title>
        <authorList>
            <consortium name="US DOE Joint Genome Institute"/>
            <person name="Lucas S."/>
            <person name="Copeland A."/>
            <person name="Lapidus A."/>
            <person name="Cheng J.-F."/>
            <person name="Bruce D."/>
            <person name="Goodwin L."/>
            <person name="Pitluck S."/>
            <person name="Chertkov O."/>
            <person name="Detter J.C."/>
            <person name="Han C."/>
            <person name="Tapia R."/>
            <person name="Land M."/>
            <person name="Hauser L."/>
            <person name="Chang Y.-J."/>
            <person name="Jeffries C."/>
            <person name="Kyrpides N."/>
            <person name="Ivanova N."/>
            <person name="Mikhailova N."/>
            <person name="Hemme C.L."/>
            <person name="Woyke T."/>
        </authorList>
    </citation>
    <scope>NUCLEOTIDE SEQUENCE [LARGE SCALE GENOMIC DNA]</scope>
    <source>
        <strain evidence="4">ATCC 35296 / DSM 3052 / OCM 3 / 743B</strain>
    </source>
</reference>
<keyword evidence="1" id="KW-0732">Signal</keyword>
<dbReference type="EMBL" id="CP002160">
    <property type="protein sequence ID" value="ADL52930.1"/>
    <property type="molecule type" value="Genomic_DNA"/>
</dbReference>
<dbReference type="Pfam" id="PF04151">
    <property type="entry name" value="PPC"/>
    <property type="match status" value="1"/>
</dbReference>
<dbReference type="STRING" id="573061.Clocel_3244"/>
<dbReference type="InterPro" id="IPR007280">
    <property type="entry name" value="Peptidase_C_arc/bac"/>
</dbReference>
<dbReference type="Proteomes" id="UP000002730">
    <property type="component" value="Chromosome"/>
</dbReference>
<gene>
    <name evidence="3" type="ordered locus">Clocel_3244</name>
</gene>
<dbReference type="Gene3D" id="3.90.70.10">
    <property type="entry name" value="Cysteine proteinases"/>
    <property type="match status" value="1"/>
</dbReference>
<evidence type="ECO:0000256" key="1">
    <source>
        <dbReference type="SAM" id="SignalP"/>
    </source>
</evidence>
<dbReference type="RefSeq" id="WP_013291835.1">
    <property type="nucleotide sequence ID" value="NC_014393.1"/>
</dbReference>
<dbReference type="InterPro" id="IPR037524">
    <property type="entry name" value="PA14/GLEYA"/>
</dbReference>
<feature type="signal peptide" evidence="1">
    <location>
        <begin position="1"/>
        <end position="27"/>
    </location>
</feature>
<feature type="domain" description="PA14" evidence="2">
    <location>
        <begin position="252"/>
        <end position="399"/>
    </location>
</feature>
<protein>
    <submittedName>
        <fullName evidence="3">Peptidase domain protein</fullName>
    </submittedName>
</protein>
<dbReference type="InterPro" id="IPR039564">
    <property type="entry name" value="Peptidase_C39-like"/>
</dbReference>
<sequence length="681" mass="73729">MLRFKKSIACLITASTVILSSAIPALATVGMTESTANDSVATATVIPSNFDLTQEIQGSIENPGDVDYYKFVPLNSAGYSISTLGSTDTFGYLYDSDMNILDVNDNESYPYTNNFQLCYNLTAGNTYYIKVSHKNTTDTGSYTLKIDPICNYYNKEIESNNSFETATSLPTVVTNMPAAIGTAGDEDYYSFTLPGGGNFTIETTGSTNTFGSLYDSNHNLIASDDNNGDDNNMKIVSALAGRQTYYVKINHASTSGTGSYNLKISETASDYDLDGNDFTSARDLTLATNNAVSYSGSGINYSGDIDYFKFVPKKDGIYTFKSSGLTNVDGAVLDSNNQVIKSDTNSGHDGNFMIDVSLTANQTYYLMVASSQGVTGKYSLDIGRGKCLNVPQYLQLPHDMLCWASTASMAISYLNHDTIDRTLEIAQKNAKTNYASSNEPTLYGPDYYKYPSVFNKPGYLQDCSGYIDPSIHPSVHTRPSDLHPGVDYSCGYTQDELMQSIDKGYPIIVMISNGNGGNHSVILKGYIEDTNGVINTIYNDPLDGQEHMVSAISPLGYVAFCSYTPPVPVPDQEPANNTKEGADYLSSDQPIQGSIGQAGDVDFYKFGFGNTQNRQCILETTGTTDTYAEVYDSNGNLVASADNGGEGTNFKIQFTGSPYSNYYIKVSGTGTGSYTLSYTTN</sequence>
<dbReference type="OrthoDB" id="2019089at2"/>
<proteinExistence type="predicted"/>
<name>D9SUH5_CLOC7</name>
<evidence type="ECO:0000313" key="3">
    <source>
        <dbReference type="EMBL" id="ADL52930.1"/>
    </source>
</evidence>
<dbReference type="KEGG" id="ccb:Clocel_3244"/>
<dbReference type="SUPFAM" id="SSF89260">
    <property type="entry name" value="Collagen-binding domain"/>
    <property type="match status" value="3"/>
</dbReference>
<dbReference type="HOGENOM" id="CLU_404765_0_0_9"/>
<dbReference type="AlphaFoldDB" id="D9SUH5"/>
<dbReference type="Pfam" id="PF13529">
    <property type="entry name" value="Peptidase_C39_2"/>
    <property type="match status" value="1"/>
</dbReference>
<dbReference type="eggNOG" id="ENOG5033CQG">
    <property type="taxonomic scope" value="Bacteria"/>
</dbReference>
<accession>D9SUH5</accession>
<dbReference type="PROSITE" id="PS51820">
    <property type="entry name" value="PA14"/>
    <property type="match status" value="1"/>
</dbReference>
<keyword evidence="4" id="KW-1185">Reference proteome</keyword>
<organism evidence="3 4">
    <name type="scientific">Clostridium cellulovorans (strain ATCC 35296 / DSM 3052 / OCM 3 / 743B)</name>
    <dbReference type="NCBI Taxonomy" id="573061"/>
    <lineage>
        <taxon>Bacteria</taxon>
        <taxon>Bacillati</taxon>
        <taxon>Bacillota</taxon>
        <taxon>Clostridia</taxon>
        <taxon>Eubacteriales</taxon>
        <taxon>Clostridiaceae</taxon>
        <taxon>Clostridium</taxon>
    </lineage>
</organism>
<evidence type="ECO:0000313" key="4">
    <source>
        <dbReference type="Proteomes" id="UP000002730"/>
    </source>
</evidence>
<evidence type="ECO:0000259" key="2">
    <source>
        <dbReference type="PROSITE" id="PS51820"/>
    </source>
</evidence>
<feature type="chain" id="PRO_5003128414" evidence="1">
    <location>
        <begin position="28"/>
        <end position="681"/>
    </location>
</feature>